<feature type="transmembrane region" description="Helical" evidence="2">
    <location>
        <begin position="120"/>
        <end position="141"/>
    </location>
</feature>
<protein>
    <submittedName>
        <fullName evidence="3">Uncharacterized protein</fullName>
    </submittedName>
</protein>
<dbReference type="AlphaFoldDB" id="A0A163J5T7"/>
<dbReference type="InParanoid" id="A0A163J5T7"/>
<keyword evidence="2" id="KW-0812">Transmembrane</keyword>
<proteinExistence type="predicted"/>
<feature type="compositionally biased region" description="Low complexity" evidence="1">
    <location>
        <begin position="22"/>
        <end position="75"/>
    </location>
</feature>
<evidence type="ECO:0000313" key="3">
    <source>
        <dbReference type="EMBL" id="SAL97355.1"/>
    </source>
</evidence>
<keyword evidence="4" id="KW-1185">Reference proteome</keyword>
<feature type="region of interest" description="Disordered" evidence="1">
    <location>
        <begin position="158"/>
        <end position="179"/>
    </location>
</feature>
<accession>A0A163J5T7</accession>
<dbReference type="Proteomes" id="UP000078561">
    <property type="component" value="Unassembled WGS sequence"/>
</dbReference>
<feature type="compositionally biased region" description="Polar residues" evidence="1">
    <location>
        <begin position="76"/>
        <end position="98"/>
    </location>
</feature>
<organism evidence="3">
    <name type="scientific">Absidia glauca</name>
    <name type="common">Pin mould</name>
    <dbReference type="NCBI Taxonomy" id="4829"/>
    <lineage>
        <taxon>Eukaryota</taxon>
        <taxon>Fungi</taxon>
        <taxon>Fungi incertae sedis</taxon>
        <taxon>Mucoromycota</taxon>
        <taxon>Mucoromycotina</taxon>
        <taxon>Mucoromycetes</taxon>
        <taxon>Mucorales</taxon>
        <taxon>Cunninghamellaceae</taxon>
        <taxon>Absidia</taxon>
    </lineage>
</organism>
<feature type="compositionally biased region" description="Basic and acidic residues" evidence="1">
    <location>
        <begin position="159"/>
        <end position="168"/>
    </location>
</feature>
<evidence type="ECO:0000256" key="2">
    <source>
        <dbReference type="SAM" id="Phobius"/>
    </source>
</evidence>
<dbReference type="OrthoDB" id="2289659at2759"/>
<name>A0A163J5T7_ABSGL</name>
<keyword evidence="2" id="KW-1133">Transmembrane helix</keyword>
<sequence>MTVTGEQSKVHVARDQYSDQYQQQQGQQNQQQQGQQNQQQQGQQNQQQQGQQNQQNQQGQQGQQNQGQQNQQQQGTDSNNQNFQGNGYGSTSTQQNGRTMTRLPSSFVHSDEGGATPVPFIVIGIVAGLALICAVGMVWFCRRRKQRKAESMANAFQEFAEKEPDSAKKSTAVKSDTVV</sequence>
<feature type="compositionally biased region" description="Basic and acidic residues" evidence="1">
    <location>
        <begin position="8"/>
        <end position="17"/>
    </location>
</feature>
<dbReference type="EMBL" id="LT551764">
    <property type="protein sequence ID" value="SAL97355.1"/>
    <property type="molecule type" value="Genomic_DNA"/>
</dbReference>
<feature type="region of interest" description="Disordered" evidence="1">
    <location>
        <begin position="1"/>
        <end position="98"/>
    </location>
</feature>
<gene>
    <name evidence="3" type="primary">ABSGL_02847.1 scaffold 4007</name>
</gene>
<dbReference type="STRING" id="4829.A0A163J5T7"/>
<evidence type="ECO:0000256" key="1">
    <source>
        <dbReference type="SAM" id="MobiDB-lite"/>
    </source>
</evidence>
<evidence type="ECO:0000313" key="4">
    <source>
        <dbReference type="Proteomes" id="UP000078561"/>
    </source>
</evidence>
<reference evidence="3" key="1">
    <citation type="submission" date="2016-04" db="EMBL/GenBank/DDBJ databases">
        <authorList>
            <person name="Evans L.H."/>
            <person name="Alamgir A."/>
            <person name="Owens N."/>
            <person name="Weber N.D."/>
            <person name="Virtaneva K."/>
            <person name="Barbian K."/>
            <person name="Babar A."/>
            <person name="Rosenke K."/>
        </authorList>
    </citation>
    <scope>NUCLEOTIDE SEQUENCE [LARGE SCALE GENOMIC DNA]</scope>
    <source>
        <strain evidence="3">CBS 101.48</strain>
    </source>
</reference>
<keyword evidence="2" id="KW-0472">Membrane</keyword>